<keyword evidence="3" id="KW-1185">Reference proteome</keyword>
<reference evidence="3" key="1">
    <citation type="journal article" date="2019" name="Int. J. Syst. Evol. Microbiol.">
        <title>The Global Catalogue of Microorganisms (GCM) 10K type strain sequencing project: providing services to taxonomists for standard genome sequencing and annotation.</title>
        <authorList>
            <consortium name="The Broad Institute Genomics Platform"/>
            <consortium name="The Broad Institute Genome Sequencing Center for Infectious Disease"/>
            <person name="Wu L."/>
            <person name="Ma J."/>
        </authorList>
    </citation>
    <scope>NUCLEOTIDE SEQUENCE [LARGE SCALE GENOMIC DNA]</scope>
    <source>
        <strain evidence="3">KCTC 52094</strain>
    </source>
</reference>
<accession>A0ABV7G1D4</accession>
<sequence length="195" mass="20762">MHRRFLALGLLLGLAACGTTEASLPYSPATPPVAQPGAASVVVMGTVVDEREDGREDPRWIGTVRGGFGNPIKRLDAPEPVSEVVRKAFADALRARGLLAAGTSSRFRLDVRILDLQANQLARREGVASFRISLVNAAGRTVLSDQAEARRMTGSFFSAAGVFGSVDELQMVAQQAMSEAIDKLLDRPAFAAALR</sequence>
<dbReference type="EMBL" id="JBHRTN010000018">
    <property type="protein sequence ID" value="MFC3126484.1"/>
    <property type="molecule type" value="Genomic_DNA"/>
</dbReference>
<name>A0ABV7G1D4_9PROT</name>
<protein>
    <recommendedName>
        <fullName evidence="4">Lipoprotein</fullName>
    </recommendedName>
</protein>
<evidence type="ECO:0000313" key="3">
    <source>
        <dbReference type="Proteomes" id="UP001595593"/>
    </source>
</evidence>
<dbReference type="RefSeq" id="WP_379597838.1">
    <property type="nucleotide sequence ID" value="NZ_JBHRTN010000018.1"/>
</dbReference>
<evidence type="ECO:0000313" key="2">
    <source>
        <dbReference type="EMBL" id="MFC3126484.1"/>
    </source>
</evidence>
<organism evidence="2 3">
    <name type="scientific">Teichococcus globiformis</name>
    <dbReference type="NCBI Taxonomy" id="2307229"/>
    <lineage>
        <taxon>Bacteria</taxon>
        <taxon>Pseudomonadati</taxon>
        <taxon>Pseudomonadota</taxon>
        <taxon>Alphaproteobacteria</taxon>
        <taxon>Acetobacterales</taxon>
        <taxon>Roseomonadaceae</taxon>
        <taxon>Roseomonas</taxon>
    </lineage>
</organism>
<feature type="chain" id="PRO_5045573099" description="Lipoprotein" evidence="1">
    <location>
        <begin position="23"/>
        <end position="195"/>
    </location>
</feature>
<evidence type="ECO:0000256" key="1">
    <source>
        <dbReference type="SAM" id="SignalP"/>
    </source>
</evidence>
<feature type="signal peptide" evidence="1">
    <location>
        <begin position="1"/>
        <end position="22"/>
    </location>
</feature>
<proteinExistence type="predicted"/>
<gene>
    <name evidence="2" type="ORF">ACFOD4_15580</name>
</gene>
<dbReference type="Proteomes" id="UP001595593">
    <property type="component" value="Unassembled WGS sequence"/>
</dbReference>
<evidence type="ECO:0008006" key="4">
    <source>
        <dbReference type="Google" id="ProtNLM"/>
    </source>
</evidence>
<keyword evidence="1" id="KW-0732">Signal</keyword>
<dbReference type="PROSITE" id="PS51257">
    <property type="entry name" value="PROKAR_LIPOPROTEIN"/>
    <property type="match status" value="1"/>
</dbReference>
<comment type="caution">
    <text evidence="2">The sequence shown here is derived from an EMBL/GenBank/DDBJ whole genome shotgun (WGS) entry which is preliminary data.</text>
</comment>